<evidence type="ECO:0000313" key="2">
    <source>
        <dbReference type="EMBL" id="ELA41313.1"/>
    </source>
</evidence>
<dbReference type="GeneID" id="19882396"/>
<dbReference type="HOGENOM" id="CLU_412888_0_0_1"/>
<feature type="compositionally biased region" description="Polar residues" evidence="1">
    <location>
        <begin position="94"/>
        <end position="108"/>
    </location>
</feature>
<keyword evidence="3" id="KW-1185">Reference proteome</keyword>
<evidence type="ECO:0000313" key="3">
    <source>
        <dbReference type="Proteomes" id="UP000011082"/>
    </source>
</evidence>
<reference evidence="3" key="1">
    <citation type="submission" date="2011-05" db="EMBL/GenBank/DDBJ databases">
        <title>The genome sequence of Vittaforma corneae strain ATCC 50505.</title>
        <authorList>
            <consortium name="The Broad Institute Genome Sequencing Platform"/>
            <person name="Cuomo C."/>
            <person name="Didier E."/>
            <person name="Bowers L."/>
            <person name="Young S.K."/>
            <person name="Zeng Q."/>
            <person name="Gargeya S."/>
            <person name="Fitzgerald M."/>
            <person name="Haas B."/>
            <person name="Abouelleil A."/>
            <person name="Alvarado L."/>
            <person name="Arachchi H.M."/>
            <person name="Berlin A."/>
            <person name="Chapman S.B."/>
            <person name="Gearin G."/>
            <person name="Goldberg J."/>
            <person name="Griggs A."/>
            <person name="Gujja S."/>
            <person name="Hansen M."/>
            <person name="Heiman D."/>
            <person name="Howarth C."/>
            <person name="Larimer J."/>
            <person name="Lui A."/>
            <person name="MacDonald P.J.P."/>
            <person name="McCowen C."/>
            <person name="Montmayeur A."/>
            <person name="Murphy C."/>
            <person name="Neiman D."/>
            <person name="Pearson M."/>
            <person name="Priest M."/>
            <person name="Roberts A."/>
            <person name="Saif S."/>
            <person name="Shea T."/>
            <person name="Sisk P."/>
            <person name="Stolte C."/>
            <person name="Sykes S."/>
            <person name="Wortman J."/>
            <person name="Nusbaum C."/>
            <person name="Birren B."/>
        </authorList>
    </citation>
    <scope>NUCLEOTIDE SEQUENCE [LARGE SCALE GENOMIC DNA]</scope>
    <source>
        <strain evidence="3">ATCC 50505</strain>
    </source>
</reference>
<dbReference type="VEuPathDB" id="MicrosporidiaDB:VICG_01686"/>
<accession>L2GKA5</accession>
<dbReference type="EMBL" id="JH370146">
    <property type="protein sequence ID" value="ELA41313.1"/>
    <property type="molecule type" value="Genomic_DNA"/>
</dbReference>
<gene>
    <name evidence="2" type="ORF">VICG_01686</name>
</gene>
<dbReference type="InParanoid" id="L2GKA5"/>
<sequence length="665" mass="76743">MQRDISELDFSNDVDILYAYKNIKKNSRLLKEIAQVKISSFEFGIVCLDTIESAILEELGESFVDNEMIELIQQYIISDKSLKDKNTRDDDQPSTDSDQNAVKTCNSDNLKEKNHNNDNKCHKNDSMAEPDIANKSFVSVLDESKQNEDSNVNNDKTDGKKALDDPLFHCKLLNILLRPLVNVCNKQIVDLVYYVYRKTGISHFDFLFNAFTLDTQKIELHLLVAKGIKARSFDFTDFKEYLKADSDQQCEARSNEFSLSEGSDPIIPLPFLEPDTAKNTSVSFTSNEDESSDDSLTSITALLSRPFKEKVLVDQSVHLSKAKDLLLSAKYSDANFLVDNLSNFLYIKFDREIFEKFLSYSNHYSFCIHLNKLQNVPFFFYEQVDIRKVLSIIPKMPHDSYNYRKRDVSPYMLKVNSSLLKSYLDFSHHTFNSLESLDIDYILVAKGLKYFVGTYRSCSLFKIFFELLSCKITNVSNEIKSILLPDLSLYLDVFYGKAKESNQHESSTDKSTEIEQAFPNLNDPVDILVSSYLNPGFYAEIDRHISQSLLDAFEKKSDIDQNDVDDFIEALLFEISLDSAYKICILESIEKICEKINNGSTANISESFDRILQNLKIFPKLNWRYKKAFILKADVLEKFGIKREWIKEEFKNDRVFYIKNMTKSL</sequence>
<dbReference type="OrthoDB" id="2195803at2759"/>
<name>L2GKA5_VITCO</name>
<organism evidence="2 3">
    <name type="scientific">Vittaforma corneae (strain ATCC 50505)</name>
    <name type="common">Microsporidian parasite</name>
    <name type="synonym">Nosema corneum</name>
    <dbReference type="NCBI Taxonomy" id="993615"/>
    <lineage>
        <taxon>Eukaryota</taxon>
        <taxon>Fungi</taxon>
        <taxon>Fungi incertae sedis</taxon>
        <taxon>Microsporidia</taxon>
        <taxon>Nosematidae</taxon>
        <taxon>Vittaforma</taxon>
    </lineage>
</organism>
<feature type="region of interest" description="Disordered" evidence="1">
    <location>
        <begin position="83"/>
        <end position="127"/>
    </location>
</feature>
<evidence type="ECO:0000256" key="1">
    <source>
        <dbReference type="SAM" id="MobiDB-lite"/>
    </source>
</evidence>
<proteinExistence type="predicted"/>
<dbReference type="AlphaFoldDB" id="L2GKA5"/>
<feature type="compositionally biased region" description="Basic and acidic residues" evidence="1">
    <location>
        <begin position="109"/>
        <end position="126"/>
    </location>
</feature>
<protein>
    <submittedName>
        <fullName evidence="2">Uncharacterized protein</fullName>
    </submittedName>
</protein>
<dbReference type="Proteomes" id="UP000011082">
    <property type="component" value="Unassembled WGS sequence"/>
</dbReference>
<dbReference type="RefSeq" id="XP_007605131.1">
    <property type="nucleotide sequence ID" value="XM_007605069.1"/>
</dbReference>